<dbReference type="PROSITE" id="PS50297">
    <property type="entry name" value="ANK_REP_REGION"/>
    <property type="match status" value="3"/>
</dbReference>
<dbReference type="PANTHER" id="PTHR24189">
    <property type="entry name" value="MYOTROPHIN"/>
    <property type="match status" value="1"/>
</dbReference>
<name>A0ABQ8UU26_9EUKA</name>
<evidence type="ECO:0000256" key="1">
    <source>
        <dbReference type="ARBA" id="ARBA00022737"/>
    </source>
</evidence>
<reference evidence="5" key="1">
    <citation type="journal article" date="2022" name="bioRxiv">
        <title>Genomics of Preaxostyla Flagellates Illuminates Evolutionary Transitions and the Path Towards Mitochondrial Loss.</title>
        <authorList>
            <person name="Novak L.V.F."/>
            <person name="Treitli S.C."/>
            <person name="Pyrih J."/>
            <person name="Halakuc P."/>
            <person name="Pipaliya S.V."/>
            <person name="Vacek V."/>
            <person name="Brzon O."/>
            <person name="Soukal P."/>
            <person name="Eme L."/>
            <person name="Dacks J.B."/>
            <person name="Karnkowska A."/>
            <person name="Elias M."/>
            <person name="Hampl V."/>
        </authorList>
    </citation>
    <scope>NUCLEOTIDE SEQUENCE</scope>
    <source>
        <strain evidence="5">RCP-MX</strain>
    </source>
</reference>
<keyword evidence="2 3" id="KW-0040">ANK repeat</keyword>
<evidence type="ECO:0008006" key="7">
    <source>
        <dbReference type="Google" id="ProtNLM"/>
    </source>
</evidence>
<evidence type="ECO:0000256" key="2">
    <source>
        <dbReference type="ARBA" id="ARBA00023043"/>
    </source>
</evidence>
<dbReference type="SMART" id="SM00248">
    <property type="entry name" value="ANK"/>
    <property type="match status" value="6"/>
</dbReference>
<organism evidence="5 6">
    <name type="scientific">Paratrimastix pyriformis</name>
    <dbReference type="NCBI Taxonomy" id="342808"/>
    <lineage>
        <taxon>Eukaryota</taxon>
        <taxon>Metamonada</taxon>
        <taxon>Preaxostyla</taxon>
        <taxon>Paratrimastigidae</taxon>
        <taxon>Paratrimastix</taxon>
    </lineage>
</organism>
<keyword evidence="1" id="KW-0677">Repeat</keyword>
<dbReference type="InterPro" id="IPR050745">
    <property type="entry name" value="Multifunctional_regulatory"/>
</dbReference>
<evidence type="ECO:0000313" key="6">
    <source>
        <dbReference type="Proteomes" id="UP001141327"/>
    </source>
</evidence>
<feature type="region of interest" description="Disordered" evidence="4">
    <location>
        <begin position="447"/>
        <end position="477"/>
    </location>
</feature>
<protein>
    <recommendedName>
        <fullName evidence="7">Ankyrin repeat protein</fullName>
    </recommendedName>
</protein>
<dbReference type="SUPFAM" id="SSF48403">
    <property type="entry name" value="Ankyrin repeat"/>
    <property type="match status" value="1"/>
</dbReference>
<evidence type="ECO:0000256" key="3">
    <source>
        <dbReference type="PROSITE-ProRule" id="PRU00023"/>
    </source>
</evidence>
<feature type="compositionally biased region" description="Low complexity" evidence="4">
    <location>
        <begin position="397"/>
        <end position="425"/>
    </location>
</feature>
<sequence>MGNSLWGAIQEGEKTGDFTALRKFELLDLCANTNEAGETPLRYAIRQGSAPLLRALMQAGVVPSLLDAKFAFSSSSSLDCLQQIISSLDMEKLRREVAPESRRPLLATHAGNLIFHVNGDNIALAQLIADVGFPLDEPDESGVTPLSAALSMASPPWEILEFLCSHPNVNVNRLTPGVPPLLTAIRSGNLRLVALLLHHGADANAPLVPRMTPLMVATEAGHADMIRALLEHGARVEATIWKPGQPVHLCAPVLALLTNRPQLLDVLLSARPDRPASLPLIPGTGVSQWALRTAAAIAVPHPDSLGPDVMLMLLMARAGAAESVALFLAAGTSPNAEYRGVNALVVNTHAAVTRVLLQAGADPNALAGAVKLGNLALVRALLAHGADPNRATLIPAGSRPSSGMTRPPSGRPSSSSGLLSARSDSQTTARPQDVLLDFEEDITSVMGPQAPFLDDQPSPRTAPQEGKAAADPPPDSLRVDTPLVLALQGGRADALWTWSTTGAAASWVPMRRSRGCWPGGVSTNRLSAGRLPLLEAIECGLGLAAIEALLQAGLTALFVAHLRGAPDLLARLAPRTAPTSTPSRLARSLADGRWEGRLSVADRLHTQYALAIGAPGPLGFLTGTHDLLGVTVPIVLQCPAGGDDLAGQANPGDDDGSRRDLEFLYQDGSAVYRGRIVARAGPDGVGVGAVLSGTVHQLRGMVWAMEGEVPGRMELGRTK</sequence>
<feature type="repeat" description="ANK" evidence="3">
    <location>
        <begin position="176"/>
        <end position="205"/>
    </location>
</feature>
<keyword evidence="6" id="KW-1185">Reference proteome</keyword>
<dbReference type="Proteomes" id="UP001141327">
    <property type="component" value="Unassembled WGS sequence"/>
</dbReference>
<feature type="repeat" description="ANK" evidence="3">
    <location>
        <begin position="36"/>
        <end position="68"/>
    </location>
</feature>
<proteinExistence type="predicted"/>
<dbReference type="InterPro" id="IPR002110">
    <property type="entry name" value="Ankyrin_rpt"/>
</dbReference>
<feature type="region of interest" description="Disordered" evidence="4">
    <location>
        <begin position="389"/>
        <end position="430"/>
    </location>
</feature>
<comment type="caution">
    <text evidence="5">The sequence shown here is derived from an EMBL/GenBank/DDBJ whole genome shotgun (WGS) entry which is preliminary data.</text>
</comment>
<evidence type="ECO:0000313" key="5">
    <source>
        <dbReference type="EMBL" id="KAJ4461237.1"/>
    </source>
</evidence>
<dbReference type="PANTHER" id="PTHR24189:SF50">
    <property type="entry name" value="ANKYRIN REPEAT AND SOCS BOX PROTEIN 2"/>
    <property type="match status" value="1"/>
</dbReference>
<dbReference type="Pfam" id="PF12796">
    <property type="entry name" value="Ank_2"/>
    <property type="match status" value="1"/>
</dbReference>
<dbReference type="EMBL" id="JAPMOS010000008">
    <property type="protein sequence ID" value="KAJ4461237.1"/>
    <property type="molecule type" value="Genomic_DNA"/>
</dbReference>
<dbReference type="PRINTS" id="PR01415">
    <property type="entry name" value="ANKYRIN"/>
</dbReference>
<feature type="repeat" description="ANK" evidence="3">
    <location>
        <begin position="209"/>
        <end position="238"/>
    </location>
</feature>
<evidence type="ECO:0000256" key="4">
    <source>
        <dbReference type="SAM" id="MobiDB-lite"/>
    </source>
</evidence>
<dbReference type="PROSITE" id="PS50088">
    <property type="entry name" value="ANK_REPEAT"/>
    <property type="match status" value="3"/>
</dbReference>
<dbReference type="Gene3D" id="1.25.40.20">
    <property type="entry name" value="Ankyrin repeat-containing domain"/>
    <property type="match status" value="2"/>
</dbReference>
<gene>
    <name evidence="5" type="ORF">PAPYR_2267</name>
</gene>
<dbReference type="InterPro" id="IPR036770">
    <property type="entry name" value="Ankyrin_rpt-contain_sf"/>
</dbReference>
<accession>A0ABQ8UU26</accession>